<dbReference type="SUPFAM" id="SSF63817">
    <property type="entry name" value="Sortase"/>
    <property type="match status" value="1"/>
</dbReference>
<dbReference type="Proteomes" id="UP000377595">
    <property type="component" value="Unassembled WGS sequence"/>
</dbReference>
<comment type="caution">
    <text evidence="4">The sequence shown here is derived from an EMBL/GenBank/DDBJ whole genome shotgun (WGS) entry which is preliminary data.</text>
</comment>
<dbReference type="EMBL" id="BLAF01000006">
    <property type="protein sequence ID" value="GES18103.1"/>
    <property type="molecule type" value="Genomic_DNA"/>
</dbReference>
<reference evidence="4 5" key="1">
    <citation type="submission" date="2019-10" db="EMBL/GenBank/DDBJ databases">
        <title>Whole genome shotgun sequence of Acrocarpospora pleiomorpha NBRC 16267.</title>
        <authorList>
            <person name="Ichikawa N."/>
            <person name="Kimura A."/>
            <person name="Kitahashi Y."/>
            <person name="Komaki H."/>
            <person name="Oguchi A."/>
        </authorList>
    </citation>
    <scope>NUCLEOTIDE SEQUENCE [LARGE SCALE GENOMIC DNA]</scope>
    <source>
        <strain evidence="4 5">NBRC 16267</strain>
    </source>
</reference>
<dbReference type="InterPro" id="IPR042003">
    <property type="entry name" value="Sortase_E"/>
</dbReference>
<dbReference type="AlphaFoldDB" id="A0A5M3XGI2"/>
<feature type="active site" description="Acyl-thioester intermediate" evidence="2">
    <location>
        <position position="240"/>
    </location>
</feature>
<keyword evidence="5" id="KW-1185">Reference proteome</keyword>
<dbReference type="NCBIfam" id="NF033747">
    <property type="entry name" value="class_E_sortase"/>
    <property type="match status" value="1"/>
</dbReference>
<name>A0A5M3XGI2_9ACTN</name>
<evidence type="ECO:0000313" key="5">
    <source>
        <dbReference type="Proteomes" id="UP000377595"/>
    </source>
</evidence>
<protein>
    <submittedName>
        <fullName evidence="4">Class E sortase</fullName>
    </submittedName>
</protein>
<evidence type="ECO:0000256" key="3">
    <source>
        <dbReference type="SAM" id="Phobius"/>
    </source>
</evidence>
<keyword evidence="3" id="KW-1133">Transmembrane helix</keyword>
<organism evidence="4 5">
    <name type="scientific">Acrocarpospora pleiomorpha</name>
    <dbReference type="NCBI Taxonomy" id="90975"/>
    <lineage>
        <taxon>Bacteria</taxon>
        <taxon>Bacillati</taxon>
        <taxon>Actinomycetota</taxon>
        <taxon>Actinomycetes</taxon>
        <taxon>Streptosporangiales</taxon>
        <taxon>Streptosporangiaceae</taxon>
        <taxon>Acrocarpospora</taxon>
    </lineage>
</organism>
<keyword evidence="1" id="KW-0378">Hydrolase</keyword>
<accession>A0A5M3XGI2</accession>
<feature type="active site" description="Proton donor/acceptor" evidence="2">
    <location>
        <position position="174"/>
    </location>
</feature>
<evidence type="ECO:0000256" key="1">
    <source>
        <dbReference type="ARBA" id="ARBA00022801"/>
    </source>
</evidence>
<dbReference type="OrthoDB" id="5242879at2"/>
<dbReference type="Pfam" id="PF04203">
    <property type="entry name" value="Sortase"/>
    <property type="match status" value="1"/>
</dbReference>
<evidence type="ECO:0000256" key="2">
    <source>
        <dbReference type="PIRSR" id="PIRSR605754-1"/>
    </source>
</evidence>
<dbReference type="GO" id="GO:0016787">
    <property type="term" value="F:hydrolase activity"/>
    <property type="evidence" value="ECO:0007669"/>
    <property type="project" value="UniProtKB-KW"/>
</dbReference>
<gene>
    <name evidence="4" type="ORF">Aple_009980</name>
</gene>
<evidence type="ECO:0000313" key="4">
    <source>
        <dbReference type="EMBL" id="GES18103.1"/>
    </source>
</evidence>
<dbReference type="InterPro" id="IPR005754">
    <property type="entry name" value="Sortase"/>
</dbReference>
<keyword evidence="3" id="KW-0812">Transmembrane</keyword>
<dbReference type="RefSeq" id="WP_155343250.1">
    <property type="nucleotide sequence ID" value="NZ_BLAF01000006.1"/>
</dbReference>
<dbReference type="NCBIfam" id="TIGR01076">
    <property type="entry name" value="sortase_fam"/>
    <property type="match status" value="1"/>
</dbReference>
<dbReference type="CDD" id="cd05830">
    <property type="entry name" value="Sortase_E"/>
    <property type="match status" value="1"/>
</dbReference>
<dbReference type="Gene3D" id="2.40.260.10">
    <property type="entry name" value="Sortase"/>
    <property type="match status" value="1"/>
</dbReference>
<sequence>MTESPVVLLPVLTHTEDGPMLVYLPYQMVPVYAPPPPQRWVPALPPAGAGPGRRRSCVLALGELSLTFGLLAMLLAAYMVYGKPMEISRAQAHLSETLDHQWAAIPAPTGEPAAPQPEPAVTDGQPASRLHIPAMEARWVVVEGVSQRALRKGPGHYPTSAAPGELGNFAVAGHRIPSIFWDLDVLRPGDSVVVETRSRWYVYRVLGTRIVRPDHHGVLADDPFEPGAPATRRLLTLTTCHPLLNNYERLIVHAELDRATPKEAGRPRELKE</sequence>
<proteinExistence type="predicted"/>
<dbReference type="InterPro" id="IPR053465">
    <property type="entry name" value="Sortase_Class_E"/>
</dbReference>
<feature type="transmembrane region" description="Helical" evidence="3">
    <location>
        <begin position="58"/>
        <end position="81"/>
    </location>
</feature>
<dbReference type="InterPro" id="IPR023365">
    <property type="entry name" value="Sortase_dom-sf"/>
</dbReference>
<keyword evidence="3" id="KW-0472">Membrane</keyword>